<evidence type="ECO:0000313" key="2">
    <source>
        <dbReference type="EMBL" id="MFC1404553.1"/>
    </source>
</evidence>
<reference evidence="2 3" key="1">
    <citation type="submission" date="2024-09" db="EMBL/GenBank/DDBJ databases">
        <authorList>
            <person name="Lee S.D."/>
        </authorList>
    </citation>
    <scope>NUCLEOTIDE SEQUENCE [LARGE SCALE GENOMIC DNA]</scope>
    <source>
        <strain evidence="2 3">N1-5</strain>
    </source>
</reference>
<dbReference type="CDD" id="cd00531">
    <property type="entry name" value="NTF2_like"/>
    <property type="match status" value="1"/>
</dbReference>
<comment type="caution">
    <text evidence="2">The sequence shown here is derived from an EMBL/GenBank/DDBJ whole genome shotgun (WGS) entry which is preliminary data.</text>
</comment>
<dbReference type="InterPro" id="IPR032710">
    <property type="entry name" value="NTF2-like_dom_sf"/>
</dbReference>
<evidence type="ECO:0000259" key="1">
    <source>
        <dbReference type="Pfam" id="PF13577"/>
    </source>
</evidence>
<dbReference type="EMBL" id="JBHEZZ010000015">
    <property type="protein sequence ID" value="MFC1404553.1"/>
    <property type="molecule type" value="Genomic_DNA"/>
</dbReference>
<evidence type="ECO:0000313" key="3">
    <source>
        <dbReference type="Proteomes" id="UP001592528"/>
    </source>
</evidence>
<keyword evidence="3" id="KW-1185">Reference proteome</keyword>
<protein>
    <submittedName>
        <fullName evidence="2">Nuclear transport factor 2 family protein</fullName>
    </submittedName>
</protein>
<feature type="domain" description="SnoaL-like" evidence="1">
    <location>
        <begin position="10"/>
        <end position="132"/>
    </location>
</feature>
<dbReference type="Pfam" id="PF13577">
    <property type="entry name" value="SnoaL_4"/>
    <property type="match status" value="1"/>
</dbReference>
<dbReference type="Proteomes" id="UP001592528">
    <property type="component" value="Unassembled WGS sequence"/>
</dbReference>
<dbReference type="RefSeq" id="WP_030253970.1">
    <property type="nucleotide sequence ID" value="NZ_JBHEZZ010000015.1"/>
</dbReference>
<name>A0ABV6USV7_9ACTN</name>
<organism evidence="2 3">
    <name type="scientific">Streptacidiphilus cavernicola</name>
    <dbReference type="NCBI Taxonomy" id="3342716"/>
    <lineage>
        <taxon>Bacteria</taxon>
        <taxon>Bacillati</taxon>
        <taxon>Actinomycetota</taxon>
        <taxon>Actinomycetes</taxon>
        <taxon>Kitasatosporales</taxon>
        <taxon>Streptomycetaceae</taxon>
        <taxon>Streptacidiphilus</taxon>
    </lineage>
</organism>
<proteinExistence type="predicted"/>
<dbReference type="Gene3D" id="3.10.450.50">
    <property type="match status" value="1"/>
</dbReference>
<dbReference type="SUPFAM" id="SSF54427">
    <property type="entry name" value="NTF2-like"/>
    <property type="match status" value="1"/>
</dbReference>
<accession>A0ABV6USV7</accession>
<dbReference type="InterPro" id="IPR037401">
    <property type="entry name" value="SnoaL-like"/>
</dbReference>
<sequence>MTVHSTDRELQQDVAELLVRYATGVDRRDWELFRSCFTDDCRADYGDIGAWSDADSFTAWMDRAHRRAGPSLHRVTNQTVTRSGDDGTTATARCYLDAVVMTADGRAAVQTVGYCDDDLVRTDDGWRIARRRYTRLLSRTEHGADGPVG</sequence>
<gene>
    <name evidence="2" type="ORF">ACEZDJ_24960</name>
</gene>